<evidence type="ECO:0000313" key="2">
    <source>
        <dbReference type="Proteomes" id="UP000789920"/>
    </source>
</evidence>
<protein>
    <submittedName>
        <fullName evidence="1">32630_t:CDS:1</fullName>
    </submittedName>
</protein>
<keyword evidence="2" id="KW-1185">Reference proteome</keyword>
<feature type="non-terminal residue" evidence="1">
    <location>
        <position position="40"/>
    </location>
</feature>
<organism evidence="1 2">
    <name type="scientific">Racocetra persica</name>
    <dbReference type="NCBI Taxonomy" id="160502"/>
    <lineage>
        <taxon>Eukaryota</taxon>
        <taxon>Fungi</taxon>
        <taxon>Fungi incertae sedis</taxon>
        <taxon>Mucoromycota</taxon>
        <taxon>Glomeromycotina</taxon>
        <taxon>Glomeromycetes</taxon>
        <taxon>Diversisporales</taxon>
        <taxon>Gigasporaceae</taxon>
        <taxon>Racocetra</taxon>
    </lineage>
</organism>
<accession>A0ACA9SLP6</accession>
<name>A0ACA9SLP6_9GLOM</name>
<comment type="caution">
    <text evidence="1">The sequence shown here is derived from an EMBL/GenBank/DDBJ whole genome shotgun (WGS) entry which is preliminary data.</text>
</comment>
<gene>
    <name evidence="1" type="ORF">RPERSI_LOCUS32759</name>
</gene>
<proteinExistence type="predicted"/>
<feature type="non-terminal residue" evidence="1">
    <location>
        <position position="1"/>
    </location>
</feature>
<dbReference type="Proteomes" id="UP000789920">
    <property type="component" value="Unassembled WGS sequence"/>
</dbReference>
<sequence>EFAVNQFEADLFVNINSNEGLCKWLFEFEETSKMTMPQFK</sequence>
<evidence type="ECO:0000313" key="1">
    <source>
        <dbReference type="EMBL" id="CAG8843435.1"/>
    </source>
</evidence>
<reference evidence="1" key="1">
    <citation type="submission" date="2021-06" db="EMBL/GenBank/DDBJ databases">
        <authorList>
            <person name="Kallberg Y."/>
            <person name="Tangrot J."/>
            <person name="Rosling A."/>
        </authorList>
    </citation>
    <scope>NUCLEOTIDE SEQUENCE</scope>
    <source>
        <strain evidence="1">MA461A</strain>
    </source>
</reference>
<dbReference type="EMBL" id="CAJVQC010138374">
    <property type="protein sequence ID" value="CAG8843435.1"/>
    <property type="molecule type" value="Genomic_DNA"/>
</dbReference>